<dbReference type="Gene3D" id="3.80.10.10">
    <property type="entry name" value="Ribonuclease Inhibitor"/>
    <property type="match status" value="1"/>
</dbReference>
<dbReference type="InterPro" id="IPR052394">
    <property type="entry name" value="LRR-containing"/>
</dbReference>
<keyword evidence="4" id="KW-1185">Reference proteome</keyword>
<dbReference type="Pfam" id="PF25353">
    <property type="entry name" value="PH_2nd_LRR"/>
    <property type="match status" value="1"/>
</dbReference>
<evidence type="ECO:0000259" key="2">
    <source>
        <dbReference type="Pfam" id="PF25353"/>
    </source>
</evidence>
<accession>A0AA40F8X1</accession>
<dbReference type="InterPro" id="IPR057334">
    <property type="entry name" value="PH_2nd_LRR"/>
</dbReference>
<feature type="compositionally biased region" description="Low complexity" evidence="1">
    <location>
        <begin position="129"/>
        <end position="139"/>
    </location>
</feature>
<dbReference type="AlphaFoldDB" id="A0AA40F8X1"/>
<dbReference type="PANTHER" id="PTHR24114:SF2">
    <property type="entry name" value="F-BOX DOMAIN-CONTAINING PROTEIN-RELATED"/>
    <property type="match status" value="1"/>
</dbReference>
<evidence type="ECO:0000313" key="4">
    <source>
        <dbReference type="Proteomes" id="UP001172155"/>
    </source>
</evidence>
<proteinExistence type="predicted"/>
<protein>
    <recommendedName>
        <fullName evidence="2">LRR-containing protein second PH domain-containing protein</fullName>
    </recommendedName>
</protein>
<dbReference type="SUPFAM" id="SSF52047">
    <property type="entry name" value="RNI-like"/>
    <property type="match status" value="1"/>
</dbReference>
<reference evidence="3" key="1">
    <citation type="submission" date="2023-06" db="EMBL/GenBank/DDBJ databases">
        <title>Genome-scale phylogeny and comparative genomics of the fungal order Sordariales.</title>
        <authorList>
            <consortium name="Lawrence Berkeley National Laboratory"/>
            <person name="Hensen N."/>
            <person name="Bonometti L."/>
            <person name="Westerberg I."/>
            <person name="Brannstrom I.O."/>
            <person name="Guillou S."/>
            <person name="Cros-Aarteil S."/>
            <person name="Calhoun S."/>
            <person name="Haridas S."/>
            <person name="Kuo A."/>
            <person name="Mondo S."/>
            <person name="Pangilinan J."/>
            <person name="Riley R."/>
            <person name="LaButti K."/>
            <person name="Andreopoulos B."/>
            <person name="Lipzen A."/>
            <person name="Chen C."/>
            <person name="Yanf M."/>
            <person name="Daum C."/>
            <person name="Ng V."/>
            <person name="Clum A."/>
            <person name="Steindorff A."/>
            <person name="Ohm R."/>
            <person name="Martin F."/>
            <person name="Silar P."/>
            <person name="Natvig D."/>
            <person name="Lalanne C."/>
            <person name="Gautier V."/>
            <person name="Ament-velasquez S.L."/>
            <person name="Kruys A."/>
            <person name="Hutchinson M.I."/>
            <person name="Powell A.J."/>
            <person name="Barry K."/>
            <person name="Miller A.N."/>
            <person name="Grigoriev I.V."/>
            <person name="Debuchy R."/>
            <person name="Gladieux P."/>
            <person name="Thoren M.H."/>
            <person name="Johannesson H."/>
        </authorList>
    </citation>
    <scope>NUCLEOTIDE SEQUENCE</scope>
    <source>
        <strain evidence="3">SMH3187-1</strain>
    </source>
</reference>
<dbReference type="EMBL" id="JAUKUD010000001">
    <property type="protein sequence ID" value="KAK0753251.1"/>
    <property type="molecule type" value="Genomic_DNA"/>
</dbReference>
<sequence>MSITMNRKLEKKPPVLPLGIAKTAEMSVTDLAASPTPSSPASCNGDSRRFSFQSIKSRARRSLSIKSSVALDTQPRRQSMSAMAHARSQSLSTNTRRLSKSQRGSSMSSFTPLAPFTQRGSGLSDDSSETLSLVPSSTSSSSEIDWQAQIVEGLVVEDVDTESVRPKPTFLAVTSEYLVKLKCRADALGLFPGLAKETETEPATPNPKPLLVIPLSDVVSVFAAEASRPSFGLEVWWRTPSGDSFQDTRFWFKYPADREEYRRLISRKVKATQKDTGVWQPPPDVLEHLQSIHRRLEPAFAQRAIKVFPVVPRGPTRRLFSGETEDRQKKEKPSLWLVFGEYLCHVVAVQRAKPGEFKSQHKTYGLVSLEKIRGDFDNREERFNLTFRIPCSKRTVVELSSRFYNRIIFGFGKADSLLKPAWPPVWQWNELFQVPGLGDARFVTHKDDFGSVRRTMDAYLAAYQCSQVDWEINWKTKFSPEFRLLPAKDGSQYTAYQLVAVLRALRYNDYFNSLSFRDVDLSPLWGVYDLMASAKGQVAYMNRSCLTLSANELQELMQAPLLYQEFHALAFCSETIRQIDFTRSAARFSKEERGADEPTRLEFLTPILTLLRTGSTKCNHLLLSGNVLRKRDVDEIGKPHLQFEAHPSNHKPAETLGMAAIQALDVSSCGLDEKDLGILTKPIHLTDKVQLLDISKNLDRLPITHLPNFLLGLIGVKELNLRGSLRVDMDVVESLFPFRLLQHLQELEVLDISGLKINPATLDDLSQYVCHRAKVQGRESHSKFRKLIMEHCSLSGAAVARFCTDIGDSADMTLSISGNPLDEELDKLCEAIRCDRAPSGLVMEMVTFGHENGFIDLIESLTENKSISLLSLAGTSTLEIPDEPCSKPLIQALHNFFACNDSIQYLDLSGYSGKLEDGQFAKGFARSLSGLLSNKTMTHLKIRNQTLSGDDIALLGRVVAKNHALRVIDCQDNGINLTGIRFLVSSVQANHRIVDCPFSPEERQRVFKHIADGMRRNSYGGLAHKSAKKNLATEKAEAETEAILEETLTATFHELDACLQRNRAALRGASGQLLDFDSFDSSSSSLEEMRRTWLMLAEADGADQAGEDVMASSRGYWPRATVRSSQLALEPCSPAPYRQVQADGIVISTEVVDDGSGASTPQEAVTPVLGNGEGGGFVYDKLDKLGELQATRVAAS</sequence>
<feature type="domain" description="LRR-containing protein second PH" evidence="2">
    <location>
        <begin position="302"/>
        <end position="423"/>
    </location>
</feature>
<comment type="caution">
    <text evidence="3">The sequence shown here is derived from an EMBL/GenBank/DDBJ whole genome shotgun (WGS) entry which is preliminary data.</text>
</comment>
<feature type="region of interest" description="Disordered" evidence="1">
    <location>
        <begin position="66"/>
        <end position="139"/>
    </location>
</feature>
<dbReference type="InterPro" id="IPR032675">
    <property type="entry name" value="LRR_dom_sf"/>
</dbReference>
<evidence type="ECO:0000256" key="1">
    <source>
        <dbReference type="SAM" id="MobiDB-lite"/>
    </source>
</evidence>
<feature type="compositionally biased region" description="Polar residues" evidence="1">
    <location>
        <begin position="66"/>
        <end position="111"/>
    </location>
</feature>
<gene>
    <name evidence="3" type="ORF">B0T18DRAFT_9981</name>
</gene>
<organism evidence="3 4">
    <name type="scientific">Schizothecium vesticola</name>
    <dbReference type="NCBI Taxonomy" id="314040"/>
    <lineage>
        <taxon>Eukaryota</taxon>
        <taxon>Fungi</taxon>
        <taxon>Dikarya</taxon>
        <taxon>Ascomycota</taxon>
        <taxon>Pezizomycotina</taxon>
        <taxon>Sordariomycetes</taxon>
        <taxon>Sordariomycetidae</taxon>
        <taxon>Sordariales</taxon>
        <taxon>Schizotheciaceae</taxon>
        <taxon>Schizothecium</taxon>
    </lineage>
</organism>
<dbReference type="PANTHER" id="PTHR24114">
    <property type="entry name" value="LEUCINE RICH REPEAT FAMILY PROTEIN"/>
    <property type="match status" value="1"/>
</dbReference>
<dbReference type="Proteomes" id="UP001172155">
    <property type="component" value="Unassembled WGS sequence"/>
</dbReference>
<evidence type="ECO:0000313" key="3">
    <source>
        <dbReference type="EMBL" id="KAK0753251.1"/>
    </source>
</evidence>
<name>A0AA40F8X1_9PEZI</name>